<organism evidence="3 4">
    <name type="scientific">Alteromonas gracilis</name>
    <dbReference type="NCBI Taxonomy" id="1479524"/>
    <lineage>
        <taxon>Bacteria</taxon>
        <taxon>Pseudomonadati</taxon>
        <taxon>Pseudomonadota</taxon>
        <taxon>Gammaproteobacteria</taxon>
        <taxon>Alteromonadales</taxon>
        <taxon>Alteromonadaceae</taxon>
        <taxon>Alteromonas/Salinimonas group</taxon>
        <taxon>Alteromonas</taxon>
    </lineage>
</organism>
<dbReference type="InterPro" id="IPR006680">
    <property type="entry name" value="Amidohydro-rel"/>
</dbReference>
<dbReference type="InterPro" id="IPR032466">
    <property type="entry name" value="Metal_Hydrolase"/>
</dbReference>
<dbReference type="Gene3D" id="3.20.20.140">
    <property type="entry name" value="Metal-dependent hydrolases"/>
    <property type="match status" value="1"/>
</dbReference>
<evidence type="ECO:0000313" key="4">
    <source>
        <dbReference type="Proteomes" id="UP000239539"/>
    </source>
</evidence>
<keyword evidence="4" id="KW-1185">Reference proteome</keyword>
<gene>
    <name evidence="3" type="ORF">C6Y39_08040</name>
</gene>
<dbReference type="SUPFAM" id="SSF51556">
    <property type="entry name" value="Metallo-dependent hydrolases"/>
    <property type="match status" value="1"/>
</dbReference>
<evidence type="ECO:0000313" key="3">
    <source>
        <dbReference type="EMBL" id="PRO69445.1"/>
    </source>
</evidence>
<proteinExistence type="inferred from homology"/>
<evidence type="ECO:0000256" key="1">
    <source>
        <dbReference type="ARBA" id="ARBA00038310"/>
    </source>
</evidence>
<accession>A0ABX5CPU9</accession>
<name>A0ABX5CPU9_9ALTE</name>
<dbReference type="InterPro" id="IPR052350">
    <property type="entry name" value="Metallo-dep_Lactonases"/>
</dbReference>
<sequence>MSQHLPLWIDPHIHLFALSEGQYHWLKPSNMPFWPDKSAIAKNTAENDLWRAARGQLAGFVHIEAGFDNQRPWREIAFLERHCTLPFRSVACIDLTSNDVGSHIDKLKTYSSVRGLRHILDDDASSLLRRPDVQWGLRHMAARGLSFDAQFDLADSHAVRSLLYVLEREPTLRVVVNHCAVAPLSTTHLAFKMWRNNLRYLAETGQVAFKFSGLEMQERNWQWPRASFVLNTLLETVEISQLMFASNYPLCQWRMPYEKLWQGYLDITAPLSEEQKAALFSLNAKHWYDIV</sequence>
<comment type="similarity">
    <text evidence="1">Belongs to the metallo-dependent hydrolases superfamily.</text>
</comment>
<reference evidence="4" key="1">
    <citation type="journal article" date="2020" name="Int. J. Syst. Evol. Microbiol.">
        <title>Alteromonas alba sp. nov., a marine bacterium isolated from the seawater of the West Pacific Ocean.</title>
        <authorList>
            <person name="Sun C."/>
            <person name="Wu Y.-H."/>
            <person name="Xamxidin M."/>
            <person name="Cheng H."/>
            <person name="Xu X.-W."/>
        </authorList>
    </citation>
    <scope>NUCLEOTIDE SEQUENCE [LARGE SCALE GENOMIC DNA]</scope>
    <source>
        <strain evidence="4">9a2</strain>
    </source>
</reference>
<dbReference type="RefSeq" id="WP_105930753.1">
    <property type="nucleotide sequence ID" value="NZ_BTGH01000013.1"/>
</dbReference>
<protein>
    <submittedName>
        <fullName evidence="3">Amidohydrolase</fullName>
    </submittedName>
</protein>
<comment type="caution">
    <text evidence="3">The sequence shown here is derived from an EMBL/GenBank/DDBJ whole genome shotgun (WGS) entry which is preliminary data.</text>
</comment>
<evidence type="ECO:0000259" key="2">
    <source>
        <dbReference type="Pfam" id="PF04909"/>
    </source>
</evidence>
<dbReference type="PANTHER" id="PTHR43569:SF2">
    <property type="entry name" value="AMIDOHYDROLASE-RELATED DOMAIN-CONTAINING PROTEIN"/>
    <property type="match status" value="1"/>
</dbReference>
<feature type="domain" description="Amidohydrolase-related" evidence="2">
    <location>
        <begin position="9"/>
        <end position="289"/>
    </location>
</feature>
<dbReference type="EMBL" id="PVNO01000024">
    <property type="protein sequence ID" value="PRO69445.1"/>
    <property type="molecule type" value="Genomic_DNA"/>
</dbReference>
<dbReference type="Proteomes" id="UP000239539">
    <property type="component" value="Unassembled WGS sequence"/>
</dbReference>
<dbReference type="Pfam" id="PF04909">
    <property type="entry name" value="Amidohydro_2"/>
    <property type="match status" value="1"/>
</dbReference>
<dbReference type="PANTHER" id="PTHR43569">
    <property type="entry name" value="AMIDOHYDROLASE"/>
    <property type="match status" value="1"/>
</dbReference>